<dbReference type="Proteomes" id="UP000278398">
    <property type="component" value="Unassembled WGS sequence"/>
</dbReference>
<reference evidence="1 2" key="1">
    <citation type="submission" date="2018-12" db="EMBL/GenBank/DDBJ databases">
        <title>Mesorhizobium carbonis sp. nov., isolated from coal mine water.</title>
        <authorList>
            <person name="Xin W."/>
            <person name="Xu Z."/>
            <person name="Xiang F."/>
            <person name="Zhang J."/>
            <person name="Xi L."/>
            <person name="Liu J."/>
        </authorList>
    </citation>
    <scope>NUCLEOTIDE SEQUENCE [LARGE SCALE GENOMIC DNA]</scope>
    <source>
        <strain evidence="1 2">B2.3</strain>
    </source>
</reference>
<dbReference type="Gene3D" id="3.20.20.370">
    <property type="entry name" value="Glycoside hydrolase/deacetylase"/>
    <property type="match status" value="1"/>
</dbReference>
<name>A0A429Z0F3_9HYPH</name>
<protein>
    <submittedName>
        <fullName evidence="1">Polysaccharide deacetylase</fullName>
    </submittedName>
</protein>
<evidence type="ECO:0000313" key="2">
    <source>
        <dbReference type="Proteomes" id="UP000278398"/>
    </source>
</evidence>
<evidence type="ECO:0000313" key="1">
    <source>
        <dbReference type="EMBL" id="RST87124.1"/>
    </source>
</evidence>
<dbReference type="RefSeq" id="WP_126698685.1">
    <property type="nucleotide sequence ID" value="NZ_RWKW01000025.1"/>
</dbReference>
<dbReference type="OrthoDB" id="6086702at2"/>
<comment type="caution">
    <text evidence="1">The sequence shown here is derived from an EMBL/GenBank/DDBJ whole genome shotgun (WGS) entry which is preliminary data.</text>
</comment>
<accession>A0A429Z0F3</accession>
<dbReference type="InterPro" id="IPR011330">
    <property type="entry name" value="Glyco_hydro/deAcase_b/a-brl"/>
</dbReference>
<dbReference type="EMBL" id="RWKW01000025">
    <property type="protein sequence ID" value="RST87124.1"/>
    <property type="molecule type" value="Genomic_DNA"/>
</dbReference>
<gene>
    <name evidence="1" type="ORF">EJC49_06665</name>
</gene>
<organism evidence="1 2">
    <name type="scientific">Aquibium carbonis</name>
    <dbReference type="NCBI Taxonomy" id="2495581"/>
    <lineage>
        <taxon>Bacteria</taxon>
        <taxon>Pseudomonadati</taxon>
        <taxon>Pseudomonadota</taxon>
        <taxon>Alphaproteobacteria</taxon>
        <taxon>Hyphomicrobiales</taxon>
        <taxon>Phyllobacteriaceae</taxon>
        <taxon>Aquibium</taxon>
    </lineage>
</organism>
<dbReference type="SUPFAM" id="SSF88713">
    <property type="entry name" value="Glycoside hydrolase/deacetylase"/>
    <property type="match status" value="1"/>
</dbReference>
<proteinExistence type="predicted"/>
<dbReference type="GO" id="GO:0005975">
    <property type="term" value="P:carbohydrate metabolic process"/>
    <property type="evidence" value="ECO:0007669"/>
    <property type="project" value="InterPro"/>
</dbReference>
<sequence length="253" mass="27399">MNAFAVLQDELALWDAAGLTPRFWLRDDDAVAPTPALERLIAFARGHEVPVLLAVVPVGATTALAARLADEPLITPCQHGFAHRNNAAKGAPSLELGGARPTDDILADLAAGRARLLEFFGERLSGILVPPWNRMAPDVAARLHELGFTGLSTWSWQRKGTRLPEINTQVDVMDWAGGHRGRDLAWTVGELLRRLVQARERGGAPLGILTHHLVHDDRAWATLVDLVAWLKDERGFAFESADALIAAGAAMQG</sequence>
<keyword evidence="2" id="KW-1185">Reference proteome</keyword>
<dbReference type="AlphaFoldDB" id="A0A429Z0F3"/>